<dbReference type="Proteomes" id="UP001140172">
    <property type="component" value="Unassembled WGS sequence"/>
</dbReference>
<dbReference type="InterPro" id="IPR011053">
    <property type="entry name" value="Single_hybrid_motif"/>
</dbReference>
<dbReference type="PROSITE" id="PS00189">
    <property type="entry name" value="LIPOYL"/>
    <property type="match status" value="1"/>
</dbReference>
<evidence type="ECO:0000256" key="8">
    <source>
        <dbReference type="ARBA" id="ARBA00022660"/>
    </source>
</evidence>
<keyword evidence="10" id="KW-0812">Transmembrane</keyword>
<dbReference type="Pfam" id="PF00364">
    <property type="entry name" value="Biotin_lipoyl"/>
    <property type="match status" value="1"/>
</dbReference>
<dbReference type="InterPro" id="IPR050743">
    <property type="entry name" value="2-oxoacid_DH_E2_comp"/>
</dbReference>
<dbReference type="GO" id="GO:0031405">
    <property type="term" value="F:lipoic acid binding"/>
    <property type="evidence" value="ECO:0007669"/>
    <property type="project" value="TreeGrafter"/>
</dbReference>
<comment type="function">
    <text evidence="2">Accessory subunit of the mitochondrial membrane respiratory chain NADH dehydrogenase (Complex I), that is believed not to be involved in catalysis. Complex I functions in the transfer of electrons from NADH to the respiratory chain. The immediate electron acceptor for the enzyme is believed to be ubiquinone.</text>
</comment>
<evidence type="ECO:0000256" key="16">
    <source>
        <dbReference type="ARBA" id="ARBA00023128"/>
    </source>
</evidence>
<protein>
    <recommendedName>
        <fullName evidence="20">Dihydrolipoamide acetyltransferase component of pyruvate dehydrogenase complex</fullName>
        <ecNumber evidence="20">2.3.1.-</ecNumber>
    </recommendedName>
</protein>
<dbReference type="InterPro" id="IPR003016">
    <property type="entry name" value="2-oxoA_DH_lipoyl-BS"/>
</dbReference>
<evidence type="ECO:0000259" key="22">
    <source>
        <dbReference type="PROSITE" id="PS50968"/>
    </source>
</evidence>
<evidence type="ECO:0000256" key="17">
    <source>
        <dbReference type="ARBA" id="ARBA00023136"/>
    </source>
</evidence>
<dbReference type="GO" id="GO:0005829">
    <property type="term" value="C:cytosol"/>
    <property type="evidence" value="ECO:0007669"/>
    <property type="project" value="UniProtKB-ARBA"/>
</dbReference>
<dbReference type="InterPro" id="IPR000089">
    <property type="entry name" value="Biotin_lipoyl"/>
</dbReference>
<gene>
    <name evidence="24" type="ORF">GGI15_004217</name>
</gene>
<comment type="caution">
    <text evidence="24">The sequence shown here is derived from an EMBL/GenBank/DDBJ whole genome shotgun (WGS) entry which is preliminary data.</text>
</comment>
<evidence type="ECO:0000256" key="7">
    <source>
        <dbReference type="ARBA" id="ARBA00022448"/>
    </source>
</evidence>
<feature type="region of interest" description="Disordered" evidence="21">
    <location>
        <begin position="168"/>
        <end position="200"/>
    </location>
</feature>
<keyword evidence="8" id="KW-0679">Respiratory chain</keyword>
<evidence type="ECO:0000256" key="3">
    <source>
        <dbReference type="ARBA" id="ARBA00004298"/>
    </source>
</evidence>
<evidence type="ECO:0000256" key="12">
    <source>
        <dbReference type="ARBA" id="ARBA00022823"/>
    </source>
</evidence>
<dbReference type="GO" id="GO:0045333">
    <property type="term" value="P:cellular respiration"/>
    <property type="evidence" value="ECO:0007669"/>
    <property type="project" value="UniProtKB-ARBA"/>
</dbReference>
<evidence type="ECO:0000256" key="2">
    <source>
        <dbReference type="ARBA" id="ARBA00003195"/>
    </source>
</evidence>
<dbReference type="GO" id="GO:0022900">
    <property type="term" value="P:electron transport chain"/>
    <property type="evidence" value="ECO:0007669"/>
    <property type="project" value="InterPro"/>
</dbReference>
<keyword evidence="16" id="KW-0496">Mitochondrion</keyword>
<reference evidence="24" key="1">
    <citation type="submission" date="2022-07" db="EMBL/GenBank/DDBJ databases">
        <title>Phylogenomic reconstructions and comparative analyses of Kickxellomycotina fungi.</title>
        <authorList>
            <person name="Reynolds N.K."/>
            <person name="Stajich J.E."/>
            <person name="Barry K."/>
            <person name="Grigoriev I.V."/>
            <person name="Crous P."/>
            <person name="Smith M.E."/>
        </authorList>
    </citation>
    <scope>NUCLEOTIDE SEQUENCE</scope>
    <source>
        <strain evidence="24">BCRC 34489</strain>
    </source>
</reference>
<evidence type="ECO:0000256" key="18">
    <source>
        <dbReference type="ARBA" id="ARBA00023315"/>
    </source>
</evidence>
<evidence type="ECO:0000256" key="5">
    <source>
        <dbReference type="ARBA" id="ARBA00005667"/>
    </source>
</evidence>
<evidence type="ECO:0000256" key="11">
    <source>
        <dbReference type="ARBA" id="ARBA00022792"/>
    </source>
</evidence>
<dbReference type="Gene3D" id="2.40.50.100">
    <property type="match status" value="1"/>
</dbReference>
<dbReference type="InterPro" id="IPR036625">
    <property type="entry name" value="E3-bd_dom_sf"/>
</dbReference>
<keyword evidence="12 20" id="KW-0450">Lipoyl</keyword>
<dbReference type="SUPFAM" id="SSF52777">
    <property type="entry name" value="CoA-dependent acyltransferases"/>
    <property type="match status" value="1"/>
</dbReference>
<evidence type="ECO:0000256" key="9">
    <source>
        <dbReference type="ARBA" id="ARBA00022679"/>
    </source>
</evidence>
<evidence type="ECO:0000256" key="14">
    <source>
        <dbReference type="ARBA" id="ARBA00022982"/>
    </source>
</evidence>
<dbReference type="Gene3D" id="4.10.320.10">
    <property type="entry name" value="E3-binding domain"/>
    <property type="match status" value="1"/>
</dbReference>
<keyword evidence="7" id="KW-0813">Transport</keyword>
<name>A0A9W8H8B1_9FUNG</name>
<dbReference type="GO" id="GO:0005759">
    <property type="term" value="C:mitochondrial matrix"/>
    <property type="evidence" value="ECO:0007669"/>
    <property type="project" value="UniProtKB-SubCell"/>
</dbReference>
<dbReference type="PANTHER" id="PTHR43178:SF5">
    <property type="entry name" value="LIPOAMIDE ACYLTRANSFERASE COMPONENT OF BRANCHED-CHAIN ALPHA-KETO ACID DEHYDROGENASE COMPLEX, MITOCHONDRIAL"/>
    <property type="match status" value="1"/>
</dbReference>
<dbReference type="EMBL" id="JANBUM010000359">
    <property type="protein sequence ID" value="KAJ2778282.1"/>
    <property type="molecule type" value="Genomic_DNA"/>
</dbReference>
<dbReference type="Gene3D" id="3.30.559.10">
    <property type="entry name" value="Chloramphenicol acetyltransferase-like domain"/>
    <property type="match status" value="1"/>
</dbReference>
<dbReference type="GO" id="GO:0005743">
    <property type="term" value="C:mitochondrial inner membrane"/>
    <property type="evidence" value="ECO:0007669"/>
    <property type="project" value="UniProtKB-SubCell"/>
</dbReference>
<dbReference type="SUPFAM" id="SSF47005">
    <property type="entry name" value="Peripheral subunit-binding domain of 2-oxo acid dehydrogenase complex"/>
    <property type="match status" value="1"/>
</dbReference>
<keyword evidence="18 20" id="KW-0012">Acyltransferase</keyword>
<keyword evidence="25" id="KW-1185">Reference proteome</keyword>
<evidence type="ECO:0000259" key="23">
    <source>
        <dbReference type="PROSITE" id="PS51826"/>
    </source>
</evidence>
<evidence type="ECO:0000256" key="1">
    <source>
        <dbReference type="ARBA" id="ARBA00001938"/>
    </source>
</evidence>
<keyword evidence="9 20" id="KW-0808">Transferase</keyword>
<comment type="similarity">
    <text evidence="5">Belongs to the complex I NDUFB3 subunit family.</text>
</comment>
<dbReference type="InterPro" id="IPR023213">
    <property type="entry name" value="CAT-like_dom_sf"/>
</dbReference>
<dbReference type="FunFam" id="3.30.559.10:FF:000007">
    <property type="entry name" value="Dihydrolipoamide acetyltransferase component of pyruvate dehydrogenase complex"/>
    <property type="match status" value="1"/>
</dbReference>
<dbReference type="GO" id="GO:0016407">
    <property type="term" value="F:acetyltransferase activity"/>
    <property type="evidence" value="ECO:0007669"/>
    <property type="project" value="TreeGrafter"/>
</dbReference>
<sequence length="545" mass="59253">MVDPIKILDKAKRSNLKDPWARREVWRDHPSFSKMSQLRGMFPGLGIATGLFAVYLVYDHFSGPKLYLAGGARGLKTSATQAQRKTVSYKLADIGEGITECEIIQWFVKPGDKVAQFDKICEVASDKATVEITSRYDGVVTKLYYKDNDIALVGKPIVDIELEAESMPQDEVPDAASESKTAPEAPVRDTGAESANKIPVRVGHAAQKDYSVERTNDVVYATPAVRRIARENGIDLRYVAGSGKDGRILKEDVHRFAQGQGDKPGSEPAQADQASSVAFVQANSSGADAATVGDQDRIVSLSPIQRAMFRSMTESLSIPHFRFKDEIEVDALMQARRRINDALKQQALAPAPAQLQDACGVDKMSFMPFFIKAASLALSQYPIFNARVVMEAGAAPQLEYRAAHNIGVAMDTPGGLIVPNIKNVQHKSLVQIAAELRGLVERGKAGALTNGDLRGGTFTLSNVGMIGGTYLSPVIVSSEVCIGAIGRVQRLPRFDGDSDRVVARSVLVTSWSADHRVVDGASMARFATLYKTLLEQPELMLARMR</sequence>
<proteinExistence type="inferred from homology"/>
<dbReference type="PANTHER" id="PTHR43178">
    <property type="entry name" value="DIHYDROLIPOAMIDE ACETYLTRANSFERASE COMPONENT OF PYRUVATE DEHYDROGENASE COMPLEX"/>
    <property type="match status" value="1"/>
</dbReference>
<dbReference type="PROSITE" id="PS51826">
    <property type="entry name" value="PSBD"/>
    <property type="match status" value="1"/>
</dbReference>
<dbReference type="InterPro" id="IPR004167">
    <property type="entry name" value="PSBD"/>
</dbReference>
<dbReference type="GO" id="GO:0043754">
    <property type="term" value="F:dihydrolipoamide branched chain acyltransferase activity"/>
    <property type="evidence" value="ECO:0007669"/>
    <property type="project" value="UniProtKB-EC"/>
</dbReference>
<organism evidence="24 25">
    <name type="scientific">Coemansia interrupta</name>
    <dbReference type="NCBI Taxonomy" id="1126814"/>
    <lineage>
        <taxon>Eukaryota</taxon>
        <taxon>Fungi</taxon>
        <taxon>Fungi incertae sedis</taxon>
        <taxon>Zoopagomycota</taxon>
        <taxon>Kickxellomycotina</taxon>
        <taxon>Kickxellomycetes</taxon>
        <taxon>Kickxellales</taxon>
        <taxon>Kickxellaceae</taxon>
        <taxon>Coemansia</taxon>
    </lineage>
</organism>
<dbReference type="FunFam" id="2.40.50.100:FF:000013">
    <property type="entry name" value="Dihydrolipoamide acetyltransferase component of pyruvate dehydrogenase complex"/>
    <property type="match status" value="1"/>
</dbReference>
<dbReference type="EC" id="2.3.1.-" evidence="20"/>
<comment type="similarity">
    <text evidence="6 20">Belongs to the 2-oxoacid dehydrogenase family.</text>
</comment>
<evidence type="ECO:0000256" key="15">
    <source>
        <dbReference type="ARBA" id="ARBA00022989"/>
    </source>
</evidence>
<dbReference type="InterPro" id="IPR001078">
    <property type="entry name" value="2-oxoacid_DH_actylTfrase"/>
</dbReference>
<dbReference type="FunFam" id="4.10.320.10:FF:000002">
    <property type="entry name" value="Dihydrolipoamide acetyltransferase component of pyruvate dehydrogenase complex"/>
    <property type="match status" value="1"/>
</dbReference>
<evidence type="ECO:0000256" key="21">
    <source>
        <dbReference type="SAM" id="MobiDB-lite"/>
    </source>
</evidence>
<comment type="catalytic activity">
    <reaction evidence="19">
        <text>N(6)-[(R)-dihydrolipoyl]-L-lysyl-[protein] + 2-methylpropanoyl-CoA = N(6)-[(R)-S(8)-2-methylpropanoyldihydrolipoyl]-L-lysyl-[protein] + CoA</text>
        <dbReference type="Rhea" id="RHEA:18865"/>
        <dbReference type="Rhea" id="RHEA-COMP:10475"/>
        <dbReference type="Rhea" id="RHEA-COMP:10497"/>
        <dbReference type="ChEBI" id="CHEBI:57287"/>
        <dbReference type="ChEBI" id="CHEBI:57338"/>
        <dbReference type="ChEBI" id="CHEBI:83100"/>
        <dbReference type="ChEBI" id="CHEBI:83142"/>
        <dbReference type="EC" id="2.3.1.168"/>
    </reaction>
    <physiologicalReaction direction="left-to-right" evidence="19">
        <dbReference type="Rhea" id="RHEA:18866"/>
    </physiologicalReaction>
</comment>
<keyword evidence="15" id="KW-1133">Transmembrane helix</keyword>
<dbReference type="InterPro" id="IPR012576">
    <property type="entry name" value="NDUFB3"/>
</dbReference>
<dbReference type="CDD" id="cd06849">
    <property type="entry name" value="lipoyl_domain"/>
    <property type="match status" value="1"/>
</dbReference>
<dbReference type="SUPFAM" id="SSF51230">
    <property type="entry name" value="Single hybrid motif"/>
    <property type="match status" value="1"/>
</dbReference>
<evidence type="ECO:0000256" key="6">
    <source>
        <dbReference type="ARBA" id="ARBA00007317"/>
    </source>
</evidence>
<evidence type="ECO:0000256" key="10">
    <source>
        <dbReference type="ARBA" id="ARBA00022692"/>
    </source>
</evidence>
<evidence type="ECO:0000256" key="4">
    <source>
        <dbReference type="ARBA" id="ARBA00004305"/>
    </source>
</evidence>
<keyword evidence="11" id="KW-0999">Mitochondrion inner membrane</keyword>
<comment type="cofactor">
    <cofactor evidence="1 20">
        <name>(R)-lipoate</name>
        <dbReference type="ChEBI" id="CHEBI:83088"/>
    </cofactor>
</comment>
<keyword evidence="14" id="KW-0249">Electron transport</keyword>
<keyword evidence="13" id="KW-0809">Transit peptide</keyword>
<dbReference type="PROSITE" id="PS50968">
    <property type="entry name" value="BIOTINYL_LIPOYL"/>
    <property type="match status" value="1"/>
</dbReference>
<dbReference type="Pfam" id="PF08122">
    <property type="entry name" value="NDUF_B12"/>
    <property type="match status" value="1"/>
</dbReference>
<dbReference type="Pfam" id="PF00198">
    <property type="entry name" value="2-oxoacid_dh"/>
    <property type="match status" value="1"/>
</dbReference>
<evidence type="ECO:0000313" key="24">
    <source>
        <dbReference type="EMBL" id="KAJ2778282.1"/>
    </source>
</evidence>
<dbReference type="AlphaFoldDB" id="A0A9W8H8B1"/>
<dbReference type="Pfam" id="PF02817">
    <property type="entry name" value="E3_binding"/>
    <property type="match status" value="1"/>
</dbReference>
<dbReference type="OrthoDB" id="15567at2759"/>
<evidence type="ECO:0000256" key="20">
    <source>
        <dbReference type="RuleBase" id="RU003423"/>
    </source>
</evidence>
<evidence type="ECO:0000313" key="25">
    <source>
        <dbReference type="Proteomes" id="UP001140172"/>
    </source>
</evidence>
<keyword evidence="17" id="KW-0472">Membrane</keyword>
<comment type="subcellular location">
    <subcellularLocation>
        <location evidence="3">Mitochondrion inner membrane</location>
        <topology evidence="3">Single-pass membrane protein</topology>
        <orientation evidence="3">Matrix side</orientation>
    </subcellularLocation>
    <subcellularLocation>
        <location evidence="4">Mitochondrion matrix</location>
    </subcellularLocation>
</comment>
<feature type="domain" description="Lipoyl-binding" evidence="22">
    <location>
        <begin position="86"/>
        <end position="161"/>
    </location>
</feature>
<accession>A0A9W8H8B1</accession>
<evidence type="ECO:0000256" key="19">
    <source>
        <dbReference type="ARBA" id="ARBA00051775"/>
    </source>
</evidence>
<feature type="domain" description="Peripheral subunit-binding (PSBD)" evidence="23">
    <location>
        <begin position="220"/>
        <end position="257"/>
    </location>
</feature>
<evidence type="ECO:0000256" key="13">
    <source>
        <dbReference type="ARBA" id="ARBA00022946"/>
    </source>
</evidence>